<dbReference type="GO" id="GO:0005765">
    <property type="term" value="C:lysosomal membrane"/>
    <property type="evidence" value="ECO:0007669"/>
    <property type="project" value="TreeGrafter"/>
</dbReference>
<accession>A0A5E4QBW9</accession>
<dbReference type="GO" id="GO:0016197">
    <property type="term" value="P:endosomal transport"/>
    <property type="evidence" value="ECO:0007669"/>
    <property type="project" value="TreeGrafter"/>
</dbReference>
<gene>
    <name evidence="2" type="ORF">LSINAPIS_LOCUS6403</name>
</gene>
<dbReference type="GO" id="GO:0005768">
    <property type="term" value="C:endosome"/>
    <property type="evidence" value="ECO:0007669"/>
    <property type="project" value="TreeGrafter"/>
</dbReference>
<dbReference type="PANTHER" id="PTHR12811:SF0">
    <property type="entry name" value="VACUOLAR PROTEIN SORTING-ASSOCIATED PROTEIN 16 HOMOLOG"/>
    <property type="match status" value="1"/>
</dbReference>
<dbReference type="Pfam" id="PF04840">
    <property type="entry name" value="Vps16_C"/>
    <property type="match status" value="2"/>
</dbReference>
<dbReference type="GO" id="GO:0042144">
    <property type="term" value="P:vacuole fusion, non-autophagic"/>
    <property type="evidence" value="ECO:0007669"/>
    <property type="project" value="TreeGrafter"/>
</dbReference>
<proteinExistence type="predicted"/>
<protein>
    <recommendedName>
        <fullName evidence="1">Vps16 C-terminal domain-containing protein</fullName>
    </recommendedName>
</protein>
<sequence length="272" mass="30931">MRFEAQEVQNLGEKVLLDRLIWRRLHCLAGHIANYLQLKDGQTRVLSHWACYKVTQPHLDNESAAREIGDKLRNILEYESRSKLQVPLLLELGEGVMALLKATNSGDTDLVYMVLLHLKEKMGKNEFELTIRSMPLAHSLYIKYCASHNRDALRQVYVQVDDFHGQATTHIQDALEQTNPGSKEASLISARECYKKGKNDLVSFVGLSVHDTIKKLLEQGEIKGSWAELETFSKSRKSPAGYEPFVDACLAYKRPDEAAKYLPKCKDELKDV</sequence>
<dbReference type="EMBL" id="FZQP02002004">
    <property type="protein sequence ID" value="VVC94451.1"/>
    <property type="molecule type" value="Genomic_DNA"/>
</dbReference>
<organism evidence="2 3">
    <name type="scientific">Leptidea sinapis</name>
    <dbReference type="NCBI Taxonomy" id="189913"/>
    <lineage>
        <taxon>Eukaryota</taxon>
        <taxon>Metazoa</taxon>
        <taxon>Ecdysozoa</taxon>
        <taxon>Arthropoda</taxon>
        <taxon>Hexapoda</taxon>
        <taxon>Insecta</taxon>
        <taxon>Pterygota</taxon>
        <taxon>Neoptera</taxon>
        <taxon>Endopterygota</taxon>
        <taxon>Lepidoptera</taxon>
        <taxon>Glossata</taxon>
        <taxon>Ditrysia</taxon>
        <taxon>Papilionoidea</taxon>
        <taxon>Pieridae</taxon>
        <taxon>Dismorphiinae</taxon>
        <taxon>Leptidea</taxon>
    </lineage>
</organism>
<dbReference type="AlphaFoldDB" id="A0A5E4QBW9"/>
<feature type="domain" description="Vps16 C-terminal" evidence="1">
    <location>
        <begin position="73"/>
        <end position="201"/>
    </location>
</feature>
<dbReference type="Proteomes" id="UP000324832">
    <property type="component" value="Unassembled WGS sequence"/>
</dbReference>
<dbReference type="GO" id="GO:0006886">
    <property type="term" value="P:intracellular protein transport"/>
    <property type="evidence" value="ECO:0007669"/>
    <property type="project" value="InterPro"/>
</dbReference>
<dbReference type="GO" id="GO:0003779">
    <property type="term" value="F:actin binding"/>
    <property type="evidence" value="ECO:0007669"/>
    <property type="project" value="TreeGrafter"/>
</dbReference>
<dbReference type="GO" id="GO:0030897">
    <property type="term" value="C:HOPS complex"/>
    <property type="evidence" value="ECO:0007669"/>
    <property type="project" value="TreeGrafter"/>
</dbReference>
<keyword evidence="3" id="KW-1185">Reference proteome</keyword>
<dbReference type="PANTHER" id="PTHR12811">
    <property type="entry name" value="VACUOLAR PROTEIN SORTING VPS16"/>
    <property type="match status" value="1"/>
</dbReference>
<dbReference type="InterPro" id="IPR016534">
    <property type="entry name" value="VPS16"/>
</dbReference>
<evidence type="ECO:0000313" key="3">
    <source>
        <dbReference type="Proteomes" id="UP000324832"/>
    </source>
</evidence>
<evidence type="ECO:0000259" key="1">
    <source>
        <dbReference type="Pfam" id="PF04840"/>
    </source>
</evidence>
<evidence type="ECO:0000313" key="2">
    <source>
        <dbReference type="EMBL" id="VVC94451.1"/>
    </source>
</evidence>
<feature type="domain" description="Vps16 C-terminal" evidence="1">
    <location>
        <begin position="225"/>
        <end position="266"/>
    </location>
</feature>
<reference evidence="2 3" key="1">
    <citation type="submission" date="2017-07" db="EMBL/GenBank/DDBJ databases">
        <authorList>
            <person name="Talla V."/>
            <person name="Backstrom N."/>
        </authorList>
    </citation>
    <scope>NUCLEOTIDE SEQUENCE [LARGE SCALE GENOMIC DNA]</scope>
</reference>
<name>A0A5E4QBW9_9NEOP</name>
<dbReference type="InterPro" id="IPR006925">
    <property type="entry name" value="Vps16_C"/>
</dbReference>